<evidence type="ECO:0000313" key="2">
    <source>
        <dbReference type="EMBL" id="OOO13437.1"/>
    </source>
</evidence>
<evidence type="ECO:0008006" key="4">
    <source>
        <dbReference type="Google" id="ProtNLM"/>
    </source>
</evidence>
<dbReference type="VEuPathDB" id="FungiDB:AO090005000233"/>
<reference evidence="2 3" key="1">
    <citation type="submission" date="2016-10" db="EMBL/GenBank/DDBJ databases">
        <title>Genome sequencing of Aspergillus oryzae BCC7051.</title>
        <authorList>
            <person name="Thammarongtham C."/>
            <person name="Vorapreeda T."/>
            <person name="Nookaew I."/>
            <person name="Srisuk T."/>
            <person name="Land M."/>
            <person name="Jeennor S."/>
            <person name="Laoteng K."/>
        </authorList>
    </citation>
    <scope>NUCLEOTIDE SEQUENCE [LARGE SCALE GENOMIC DNA]</scope>
    <source>
        <strain evidence="2 3">BCC7051</strain>
    </source>
</reference>
<evidence type="ECO:0000313" key="3">
    <source>
        <dbReference type="Proteomes" id="UP000190312"/>
    </source>
</evidence>
<comment type="caution">
    <text evidence="2">The sequence shown here is derived from an EMBL/GenBank/DDBJ whole genome shotgun (WGS) entry which is preliminary data.</text>
</comment>
<accession>A0A1S9DWJ0</accession>
<feature type="region of interest" description="Disordered" evidence="1">
    <location>
        <begin position="1"/>
        <end position="32"/>
    </location>
</feature>
<feature type="compositionally biased region" description="Basic and acidic residues" evidence="1">
    <location>
        <begin position="1"/>
        <end position="12"/>
    </location>
</feature>
<dbReference type="Proteomes" id="UP000190312">
    <property type="component" value="Unassembled WGS sequence"/>
</dbReference>
<sequence length="233" mass="26104">MPRTLTEREPRAARRGRPPIKELEEEAADETDNKRIRMRRAQRAYRTRKEETLISEKARSEQLSKALDDAMQTFINKRDGIKRKQRSPFHTFSAFLSNFALEPFSPSTGSYAACDRNDRSTSGRAGRWPRADADFCAVPVNSADLRSQVPLPTDGKFQPGCNIRKDLQTLSRATDLSLPSYQDVHVPHLASKITMDLDKLVQHLAANATCLGPVPGIRKAAVDSSIRESIITV</sequence>
<evidence type="ECO:0000256" key="1">
    <source>
        <dbReference type="SAM" id="MobiDB-lite"/>
    </source>
</evidence>
<dbReference type="AlphaFoldDB" id="A0A1S9DWJ0"/>
<dbReference type="EMBL" id="MKZY01000002">
    <property type="protein sequence ID" value="OOO13437.1"/>
    <property type="molecule type" value="Genomic_DNA"/>
</dbReference>
<protein>
    <recommendedName>
        <fullName evidence="4">BZIP domain-containing protein</fullName>
    </recommendedName>
</protein>
<dbReference type="OrthoDB" id="3555317at2759"/>
<name>A0A1S9DWJ0_ASPOZ</name>
<gene>
    <name evidence="2" type="ORF">OAory_01011860</name>
</gene>
<dbReference type="PANTHER" id="PTHR40618">
    <property type="entry name" value="B-ZIP TRANSCRIPTION FACTOR (EUROFUNG)-RELATED"/>
    <property type="match status" value="1"/>
</dbReference>
<dbReference type="PANTHER" id="PTHR40618:SF1">
    <property type="entry name" value="B-ZIP TRANSCRIPTION FACTOR (EUROFUNG)"/>
    <property type="match status" value="1"/>
</dbReference>
<proteinExistence type="predicted"/>
<organism evidence="2 3">
    <name type="scientific">Aspergillus oryzae</name>
    <name type="common">Yellow koji mold</name>
    <dbReference type="NCBI Taxonomy" id="5062"/>
    <lineage>
        <taxon>Eukaryota</taxon>
        <taxon>Fungi</taxon>
        <taxon>Dikarya</taxon>
        <taxon>Ascomycota</taxon>
        <taxon>Pezizomycotina</taxon>
        <taxon>Eurotiomycetes</taxon>
        <taxon>Eurotiomycetidae</taxon>
        <taxon>Eurotiales</taxon>
        <taxon>Aspergillaceae</taxon>
        <taxon>Aspergillus</taxon>
        <taxon>Aspergillus subgen. Circumdati</taxon>
    </lineage>
</organism>